<keyword evidence="1" id="KW-0812">Transmembrane</keyword>
<organism evidence="2 3">
    <name type="scientific">Anaerosphaera aminiphila DSM 21120</name>
    <dbReference type="NCBI Taxonomy" id="1120995"/>
    <lineage>
        <taxon>Bacteria</taxon>
        <taxon>Bacillati</taxon>
        <taxon>Bacillota</taxon>
        <taxon>Tissierellia</taxon>
        <taxon>Tissierellales</taxon>
        <taxon>Peptoniphilaceae</taxon>
        <taxon>Anaerosphaera</taxon>
    </lineage>
</organism>
<evidence type="ECO:0000256" key="1">
    <source>
        <dbReference type="SAM" id="Phobius"/>
    </source>
</evidence>
<protein>
    <submittedName>
        <fullName evidence="2">TraX protein</fullName>
    </submittedName>
</protein>
<dbReference type="STRING" id="1120995.SAMN02745245_01842"/>
<keyword evidence="1" id="KW-0472">Membrane</keyword>
<gene>
    <name evidence="2" type="ORF">SAMN02745245_01842</name>
</gene>
<dbReference type="AlphaFoldDB" id="A0A1M5UQ66"/>
<feature type="transmembrane region" description="Helical" evidence="1">
    <location>
        <begin position="202"/>
        <end position="223"/>
    </location>
</feature>
<evidence type="ECO:0000313" key="2">
    <source>
        <dbReference type="EMBL" id="SHH65165.1"/>
    </source>
</evidence>
<dbReference type="OrthoDB" id="9781069at2"/>
<feature type="transmembrane region" description="Helical" evidence="1">
    <location>
        <begin position="71"/>
        <end position="91"/>
    </location>
</feature>
<feature type="transmembrane region" description="Helical" evidence="1">
    <location>
        <begin position="235"/>
        <end position="255"/>
    </location>
</feature>
<accession>A0A1M5UQ66</accession>
<keyword evidence="3" id="KW-1185">Reference proteome</keyword>
<feature type="transmembrane region" description="Helical" evidence="1">
    <location>
        <begin position="130"/>
        <end position="155"/>
    </location>
</feature>
<dbReference type="RefSeq" id="WP_073185593.1">
    <property type="nucleotide sequence ID" value="NZ_FQXI01000019.1"/>
</dbReference>
<name>A0A1M5UQ66_9FIRM</name>
<feature type="transmembrane region" description="Helical" evidence="1">
    <location>
        <begin position="97"/>
        <end position="118"/>
    </location>
</feature>
<evidence type="ECO:0000313" key="3">
    <source>
        <dbReference type="Proteomes" id="UP000184032"/>
    </source>
</evidence>
<dbReference type="EMBL" id="FQXI01000019">
    <property type="protein sequence ID" value="SHH65165.1"/>
    <property type="molecule type" value="Genomic_DNA"/>
</dbReference>
<proteinExistence type="predicted"/>
<dbReference type="Proteomes" id="UP000184032">
    <property type="component" value="Unassembled WGS sequence"/>
</dbReference>
<dbReference type="Pfam" id="PF05857">
    <property type="entry name" value="TraX"/>
    <property type="match status" value="1"/>
</dbReference>
<feature type="transmembrane region" description="Helical" evidence="1">
    <location>
        <begin position="167"/>
        <end position="190"/>
    </location>
</feature>
<reference evidence="2 3" key="1">
    <citation type="submission" date="2016-11" db="EMBL/GenBank/DDBJ databases">
        <authorList>
            <person name="Jaros S."/>
            <person name="Januszkiewicz K."/>
            <person name="Wedrychowicz H."/>
        </authorList>
    </citation>
    <scope>NUCLEOTIDE SEQUENCE [LARGE SCALE GENOMIC DNA]</scope>
    <source>
        <strain evidence="2 3">DSM 21120</strain>
    </source>
</reference>
<feature type="transmembrane region" description="Helical" evidence="1">
    <location>
        <begin position="12"/>
        <end position="32"/>
    </location>
</feature>
<keyword evidence="1" id="KW-1133">Transmembrane helix</keyword>
<dbReference type="InterPro" id="IPR008875">
    <property type="entry name" value="TraX"/>
</dbReference>
<sequence length="256" mass="29527">MELEVKRKGLNNYQLKIIAIIAMLIDHIAAGFVPYDSWLGIAMHFVGRITGPVMFYMAVEGYHHTSNLKKYITRLGIFAIISYFPFIYFNAGGNLNHLNFLSLNVIYTIFLGVIAVHVSRKVSNLFLKAILLILILMISSIGDWGITGIIIMLGFDYYYGNFKNQAFNYVIIVLMGSLINFINIPMMYFYFSKEEFMAQLPYYKTMLSQIGMLVPIFLLNHYNGERGNNSKFSKWLFYIFYPLHLLILGFIASMVM</sequence>